<dbReference type="Pfam" id="PF12119">
    <property type="entry name" value="DUF3581"/>
    <property type="match status" value="1"/>
</dbReference>
<protein>
    <recommendedName>
        <fullName evidence="3">DUF3581 domain-containing protein</fullName>
    </recommendedName>
</protein>
<name>A0AB33Z4E8_9GAMM</name>
<comment type="caution">
    <text evidence="1">The sequence shown here is derived from an EMBL/GenBank/DDBJ whole genome shotgun (WGS) entry which is preliminary data.</text>
</comment>
<dbReference type="Proteomes" id="UP000015462">
    <property type="component" value="Unassembled WGS sequence"/>
</dbReference>
<organism evidence="1 2">
    <name type="scientific">Cycloclasticus pugetii</name>
    <dbReference type="NCBI Taxonomy" id="34068"/>
    <lineage>
        <taxon>Bacteria</taxon>
        <taxon>Pseudomonadati</taxon>
        <taxon>Pseudomonadota</taxon>
        <taxon>Gammaproteobacteria</taxon>
        <taxon>Thiotrichales</taxon>
        <taxon>Piscirickettsiaceae</taxon>
        <taxon>Cycloclasticus</taxon>
    </lineage>
</organism>
<dbReference type="RefSeq" id="WP_015005645.1">
    <property type="nucleotide sequence ID" value="NZ_FQZJ01000002.1"/>
</dbReference>
<evidence type="ECO:0000313" key="2">
    <source>
        <dbReference type="Proteomes" id="UP000015462"/>
    </source>
</evidence>
<accession>A0AB33Z4E8</accession>
<evidence type="ECO:0000313" key="1">
    <source>
        <dbReference type="EMBL" id="EPD13974.1"/>
    </source>
</evidence>
<evidence type="ECO:0008006" key="3">
    <source>
        <dbReference type="Google" id="ProtNLM"/>
    </source>
</evidence>
<sequence>MDIKKFYKIDDQKVSFTRQQASLFAKSVAGDFNPLHDVETKRFCVPGDLLFAVALTELGVSQSMRFSFESMVTEQTVVTLPEKLSEQFILSDQNNKSMMTVQCSGEQSNNDKFISSLIEKYVQFSGRTFPEILIDLMQKKGVMINPARPLIIYKDMVIEIHSFLEGSLDLEFSGASMRVDGKKGSVKLEFNLFVDGQAIGHGTKDMVVSGLRPFEQSAIDSIVDEYNAVKLAYVS</sequence>
<dbReference type="AlphaFoldDB" id="A0AB33Z4E8"/>
<reference evidence="1 2" key="1">
    <citation type="journal article" date="2013" name="Genome Announc.">
        <title>Genome Sequence of the Pyrene- and Fluoranthene-Degrading Bacterium Cycloclasticus sp. Strain PY97M.</title>
        <authorList>
            <person name="Cui Z."/>
            <person name="Xu G."/>
            <person name="Li Q."/>
            <person name="Gao W."/>
            <person name="Zheng L."/>
        </authorList>
    </citation>
    <scope>NUCLEOTIDE SEQUENCE [LARGE SCALE GENOMIC DNA]</scope>
    <source>
        <strain evidence="1 2">PY97M</strain>
    </source>
</reference>
<keyword evidence="2" id="KW-1185">Reference proteome</keyword>
<proteinExistence type="predicted"/>
<dbReference type="EMBL" id="ASHL01000001">
    <property type="protein sequence ID" value="EPD13974.1"/>
    <property type="molecule type" value="Genomic_DNA"/>
</dbReference>
<gene>
    <name evidence="1" type="ORF">L196_00705</name>
</gene>
<dbReference type="InterPro" id="IPR021974">
    <property type="entry name" value="DUF3581"/>
</dbReference>